<dbReference type="GeneID" id="80899489"/>
<evidence type="ECO:0000256" key="1">
    <source>
        <dbReference type="SAM" id="MobiDB-lite"/>
    </source>
</evidence>
<gene>
    <name evidence="2" type="ORF">LMH87_012330</name>
</gene>
<dbReference type="RefSeq" id="XP_056053355.1">
    <property type="nucleotide sequence ID" value="XM_056201621.1"/>
</dbReference>
<dbReference type="Proteomes" id="UP001144673">
    <property type="component" value="Chromosome 4"/>
</dbReference>
<keyword evidence="3" id="KW-1185">Reference proteome</keyword>
<accession>A0A9W8ULY0</accession>
<sequence length="82" mass="8790">MFAHHGTRSLGSLHSLDLEHVHPATRSVVYRGDGAEGRGKRGMPARALMAPGSKEKRQLARTLGGNPARLYSPDNASQPTAM</sequence>
<name>A0A9W8ULY0_AKAMU</name>
<protein>
    <submittedName>
        <fullName evidence="2">Uncharacterized protein</fullName>
    </submittedName>
</protein>
<organism evidence="2 3">
    <name type="scientific">Akanthomyces muscarius</name>
    <name type="common">Entomopathogenic fungus</name>
    <name type="synonym">Lecanicillium muscarium</name>
    <dbReference type="NCBI Taxonomy" id="2231603"/>
    <lineage>
        <taxon>Eukaryota</taxon>
        <taxon>Fungi</taxon>
        <taxon>Dikarya</taxon>
        <taxon>Ascomycota</taxon>
        <taxon>Pezizomycotina</taxon>
        <taxon>Sordariomycetes</taxon>
        <taxon>Hypocreomycetidae</taxon>
        <taxon>Hypocreales</taxon>
        <taxon>Cordycipitaceae</taxon>
        <taxon>Akanthomyces</taxon>
    </lineage>
</organism>
<dbReference type="AlphaFoldDB" id="A0A9W8ULY0"/>
<evidence type="ECO:0000313" key="2">
    <source>
        <dbReference type="EMBL" id="KAJ4151641.1"/>
    </source>
</evidence>
<dbReference type="KEGG" id="amus:LMH87_012330"/>
<evidence type="ECO:0000313" key="3">
    <source>
        <dbReference type="Proteomes" id="UP001144673"/>
    </source>
</evidence>
<reference evidence="2" key="1">
    <citation type="journal article" date="2023" name="Access Microbiol">
        <title>De-novo genome assembly for Akanthomyces muscarius, a biocontrol agent of insect agricultural pests.</title>
        <authorList>
            <person name="Erdos Z."/>
            <person name="Studholme D.J."/>
            <person name="Raymond B."/>
            <person name="Sharma M."/>
        </authorList>
    </citation>
    <scope>NUCLEOTIDE SEQUENCE</scope>
    <source>
        <strain evidence="2">Ve6</strain>
    </source>
</reference>
<comment type="caution">
    <text evidence="2">The sequence shown here is derived from an EMBL/GenBank/DDBJ whole genome shotgun (WGS) entry which is preliminary data.</text>
</comment>
<feature type="region of interest" description="Disordered" evidence="1">
    <location>
        <begin position="29"/>
        <end position="82"/>
    </location>
</feature>
<dbReference type="EMBL" id="JAJHUN010000009">
    <property type="protein sequence ID" value="KAJ4151641.1"/>
    <property type="molecule type" value="Genomic_DNA"/>
</dbReference>
<proteinExistence type="predicted"/>